<evidence type="ECO:0000313" key="1">
    <source>
        <dbReference type="EMBL" id="ANS74559.1"/>
    </source>
</evidence>
<dbReference type="KEGG" id="pyg:AWM70_08150"/>
<reference evidence="1 2" key="1">
    <citation type="submission" date="2016-01" db="EMBL/GenBank/DDBJ databases">
        <title>Complete Genome Sequence of Paenibacillus yonginensis DCY84, a novel Plant Growth-Promoting Bacteria with Elicitation of Induced Systemic Resistance.</title>
        <authorList>
            <person name="Kim Y.J."/>
            <person name="Yang D.C."/>
            <person name="Sukweenadhi J."/>
        </authorList>
    </citation>
    <scope>NUCLEOTIDE SEQUENCE [LARGE SCALE GENOMIC DNA]</scope>
    <source>
        <strain evidence="1 2">DCY84</strain>
    </source>
</reference>
<evidence type="ECO:0008006" key="3">
    <source>
        <dbReference type="Google" id="ProtNLM"/>
    </source>
</evidence>
<name>A0A1B1MZH0_9BACL</name>
<dbReference type="Gene3D" id="3.40.630.30">
    <property type="match status" value="1"/>
</dbReference>
<dbReference type="Proteomes" id="UP000092573">
    <property type="component" value="Chromosome"/>
</dbReference>
<dbReference type="InterPro" id="IPR016181">
    <property type="entry name" value="Acyl_CoA_acyltransferase"/>
</dbReference>
<accession>A0A1B1MZH0</accession>
<evidence type="ECO:0000313" key="2">
    <source>
        <dbReference type="Proteomes" id="UP000092573"/>
    </source>
</evidence>
<gene>
    <name evidence="1" type="ORF">AWM70_08150</name>
</gene>
<dbReference type="AlphaFoldDB" id="A0A1B1MZH0"/>
<dbReference type="EMBL" id="CP014167">
    <property type="protein sequence ID" value="ANS74559.1"/>
    <property type="molecule type" value="Genomic_DNA"/>
</dbReference>
<proteinExistence type="predicted"/>
<organism evidence="1 2">
    <name type="scientific">Paenibacillus yonginensis</name>
    <dbReference type="NCBI Taxonomy" id="1462996"/>
    <lineage>
        <taxon>Bacteria</taxon>
        <taxon>Bacillati</taxon>
        <taxon>Bacillota</taxon>
        <taxon>Bacilli</taxon>
        <taxon>Bacillales</taxon>
        <taxon>Paenibacillaceae</taxon>
        <taxon>Paenibacillus</taxon>
    </lineage>
</organism>
<dbReference type="SUPFAM" id="SSF55729">
    <property type="entry name" value="Acyl-CoA N-acyltransferases (Nat)"/>
    <property type="match status" value="1"/>
</dbReference>
<protein>
    <recommendedName>
        <fullName evidence="3">N-acetyltransferase domain-containing protein</fullName>
    </recommendedName>
</protein>
<sequence>MTFSSGEATGLYTVATLKEYLYRGIGSALVGCSLKDMQAAEVKLAILQASPMGQTLSRNIGFEEELTIHLFQEGL</sequence>
<keyword evidence="2" id="KW-1185">Reference proteome</keyword>